<name>A0A8B2NLM6_9HYPH</name>
<gene>
    <name evidence="2" type="ORF">DLJ53_15040</name>
</gene>
<evidence type="ECO:0000256" key="1">
    <source>
        <dbReference type="ARBA" id="ARBA00007068"/>
    </source>
</evidence>
<organism evidence="2 3">
    <name type="scientific">Acuticoccus sediminis</name>
    <dbReference type="NCBI Taxonomy" id="2184697"/>
    <lineage>
        <taxon>Bacteria</taxon>
        <taxon>Pseudomonadati</taxon>
        <taxon>Pseudomonadota</taxon>
        <taxon>Alphaproteobacteria</taxon>
        <taxon>Hyphomicrobiales</taxon>
        <taxon>Amorphaceae</taxon>
        <taxon>Acuticoccus</taxon>
    </lineage>
</organism>
<accession>A0A8B2NLM6</accession>
<reference evidence="2 3" key="1">
    <citation type="submission" date="2018-05" db="EMBL/GenBank/DDBJ databases">
        <title>Acuticoccus sediminis sp. nov., isolated from deep-sea sediment of Indian Ocean.</title>
        <authorList>
            <person name="Liu X."/>
            <person name="Lai Q."/>
            <person name="Du Y."/>
            <person name="Sun F."/>
            <person name="Zhang X."/>
            <person name="Wang S."/>
            <person name="Shao Z."/>
        </authorList>
    </citation>
    <scope>NUCLEOTIDE SEQUENCE [LARGE SCALE GENOMIC DNA]</scope>
    <source>
        <strain evidence="2 3">PTG4-2</strain>
    </source>
</reference>
<comment type="similarity">
    <text evidence="1">Belongs to the peptidase S58 family.</text>
</comment>
<dbReference type="PANTHER" id="PTHR36512">
    <property type="entry name" value="D-AMINOPEPTIDASE"/>
    <property type="match status" value="1"/>
</dbReference>
<dbReference type="EMBL" id="QHHQ01000003">
    <property type="protein sequence ID" value="RAI00576.1"/>
    <property type="molecule type" value="Genomic_DNA"/>
</dbReference>
<dbReference type="PANTHER" id="PTHR36512:SF3">
    <property type="entry name" value="BLR5678 PROTEIN"/>
    <property type="match status" value="1"/>
</dbReference>
<dbReference type="GO" id="GO:0004177">
    <property type="term" value="F:aminopeptidase activity"/>
    <property type="evidence" value="ECO:0007669"/>
    <property type="project" value="TreeGrafter"/>
</dbReference>
<dbReference type="CDD" id="cd02252">
    <property type="entry name" value="nylC_like"/>
    <property type="match status" value="1"/>
</dbReference>
<dbReference type="Pfam" id="PF03576">
    <property type="entry name" value="Peptidase_S58"/>
    <property type="match status" value="1"/>
</dbReference>
<dbReference type="InterPro" id="IPR016117">
    <property type="entry name" value="ArgJ-like_dom_sf"/>
</dbReference>
<dbReference type="AlphaFoldDB" id="A0A8B2NLM6"/>
<keyword evidence="3" id="KW-1185">Reference proteome</keyword>
<evidence type="ECO:0000313" key="3">
    <source>
        <dbReference type="Proteomes" id="UP000249590"/>
    </source>
</evidence>
<dbReference type="InterPro" id="IPR005321">
    <property type="entry name" value="Peptidase_S58_DmpA"/>
</dbReference>
<dbReference type="OrthoDB" id="9808347at2"/>
<dbReference type="SUPFAM" id="SSF56266">
    <property type="entry name" value="DmpA/ArgJ-like"/>
    <property type="match status" value="1"/>
</dbReference>
<proteinExistence type="inferred from homology"/>
<comment type="caution">
    <text evidence="2">The sequence shown here is derived from an EMBL/GenBank/DDBJ whole genome shotgun (WGS) entry which is preliminary data.</text>
</comment>
<dbReference type="Proteomes" id="UP000249590">
    <property type="component" value="Unassembled WGS sequence"/>
</dbReference>
<evidence type="ECO:0000313" key="2">
    <source>
        <dbReference type="EMBL" id="RAI00576.1"/>
    </source>
</evidence>
<protein>
    <submittedName>
        <fullName evidence="2">Peptidase T4</fullName>
    </submittedName>
</protein>
<dbReference type="Gene3D" id="3.60.70.12">
    <property type="entry name" value="L-amino peptidase D-ALA esterase/amidase"/>
    <property type="match status" value="1"/>
</dbReference>
<dbReference type="RefSeq" id="WP_111346643.1">
    <property type="nucleotide sequence ID" value="NZ_QHHQ01000003.1"/>
</dbReference>
<sequence length="320" mass="32210">MNHILDVPGLRLGHATDHERRSGVTTAVFDEPAVAGVAVHGGAPGSRETEALHPSRLGPGVDAICLSGGSAFGLASADGVMTALADHGRGFAIGPHRVPIVPAAVVFDLSGPRADFRALGAASVEAALAAPDMTVGTVGGGCNAMTAGLKGGFGTASMRVGEATVGAMVIANAVGAAVAANGPWFRAAPFEVNGEFGGLTAPAEADFSSVDTKLGAVMRGNTTIAMVATDATMTRGEAHRMAVAAHDGIALAVWPAHTIMDGDTVFAASTGRAPAAASMQETIALHAAATQCLARAIARAVYEATPRPGDRFPTWRERFG</sequence>